<comment type="caution">
    <text evidence="1">The sequence shown here is derived from an EMBL/GenBank/DDBJ whole genome shotgun (WGS) entry which is preliminary data.</text>
</comment>
<name>A0A7J7Y5B2_RHIFE</name>
<evidence type="ECO:0000313" key="1">
    <source>
        <dbReference type="EMBL" id="KAF6357157.1"/>
    </source>
</evidence>
<protein>
    <submittedName>
        <fullName evidence="1">Uncharacterized protein</fullName>
    </submittedName>
</protein>
<dbReference type="EMBL" id="JACAGC010000007">
    <property type="protein sequence ID" value="KAF6357157.1"/>
    <property type="molecule type" value="Genomic_DNA"/>
</dbReference>
<sequence length="131" mass="13650">MGAGFCEGHRLGWPPGLPQPCTPRFTCGAGGVSDCPAGKVVLPSAFQGLCTHQVSSAHQVLTEQVCVRGLPGSGNPKSCRHPSLPWAPAPALGSALPTLSRWPLPLSPFWLHFSENLGGRGGEHGNRLPPS</sequence>
<dbReference type="AlphaFoldDB" id="A0A7J7Y5B2"/>
<reference evidence="1 2" key="1">
    <citation type="journal article" date="2020" name="Nature">
        <title>Six reference-quality genomes reveal evolution of bat adaptations.</title>
        <authorList>
            <person name="Jebb D."/>
            <person name="Huang Z."/>
            <person name="Pippel M."/>
            <person name="Hughes G.M."/>
            <person name="Lavrichenko K."/>
            <person name="Devanna P."/>
            <person name="Winkler S."/>
            <person name="Jermiin L.S."/>
            <person name="Skirmuntt E.C."/>
            <person name="Katzourakis A."/>
            <person name="Burkitt-Gray L."/>
            <person name="Ray D.A."/>
            <person name="Sullivan K.A.M."/>
            <person name="Roscito J.G."/>
            <person name="Kirilenko B.M."/>
            <person name="Davalos L.M."/>
            <person name="Corthals A.P."/>
            <person name="Power M.L."/>
            <person name="Jones G."/>
            <person name="Ransome R.D."/>
            <person name="Dechmann D.K.N."/>
            <person name="Locatelli A.G."/>
            <person name="Puechmaille S.J."/>
            <person name="Fedrigo O."/>
            <person name="Jarvis E.D."/>
            <person name="Hiller M."/>
            <person name="Vernes S.C."/>
            <person name="Myers E.W."/>
            <person name="Teeling E.C."/>
        </authorList>
    </citation>
    <scope>NUCLEOTIDE SEQUENCE [LARGE SCALE GENOMIC DNA]</scope>
    <source>
        <strain evidence="1">MRhiFer1</strain>
        <tissue evidence="1">Lung</tissue>
    </source>
</reference>
<accession>A0A7J7Y5B2</accession>
<organism evidence="1 2">
    <name type="scientific">Rhinolophus ferrumequinum</name>
    <name type="common">Greater horseshoe bat</name>
    <dbReference type="NCBI Taxonomy" id="59479"/>
    <lineage>
        <taxon>Eukaryota</taxon>
        <taxon>Metazoa</taxon>
        <taxon>Chordata</taxon>
        <taxon>Craniata</taxon>
        <taxon>Vertebrata</taxon>
        <taxon>Euteleostomi</taxon>
        <taxon>Mammalia</taxon>
        <taxon>Eutheria</taxon>
        <taxon>Laurasiatheria</taxon>
        <taxon>Chiroptera</taxon>
        <taxon>Yinpterochiroptera</taxon>
        <taxon>Rhinolophoidea</taxon>
        <taxon>Rhinolophidae</taxon>
        <taxon>Rhinolophinae</taxon>
        <taxon>Rhinolophus</taxon>
    </lineage>
</organism>
<evidence type="ECO:0000313" key="2">
    <source>
        <dbReference type="Proteomes" id="UP000585614"/>
    </source>
</evidence>
<dbReference type="Proteomes" id="UP000585614">
    <property type="component" value="Unassembled WGS sequence"/>
</dbReference>
<gene>
    <name evidence="1" type="ORF">mRhiFer1_010078</name>
</gene>
<proteinExistence type="predicted"/>